<proteinExistence type="predicted"/>
<dbReference type="EMBL" id="BAAAZI010000011">
    <property type="protein sequence ID" value="GAA4144588.1"/>
    <property type="molecule type" value="Genomic_DNA"/>
</dbReference>
<evidence type="ECO:0000313" key="2">
    <source>
        <dbReference type="Proteomes" id="UP001500101"/>
    </source>
</evidence>
<sequence length="83" mass="9436">MRKTTDIIDAGIELSCSEDEFPDHRNVLLAYPDLDLSAHKEIKSPDIPIEFLNMFQIDHVGPVDPHKLIGIKLLTEYPYTMVA</sequence>
<name>A0ABP7Z026_9SPHI</name>
<accession>A0ABP7Z026</accession>
<reference evidence="2" key="1">
    <citation type="journal article" date="2019" name="Int. J. Syst. Evol. Microbiol.">
        <title>The Global Catalogue of Microorganisms (GCM) 10K type strain sequencing project: providing services to taxonomists for standard genome sequencing and annotation.</title>
        <authorList>
            <consortium name="The Broad Institute Genomics Platform"/>
            <consortium name="The Broad Institute Genome Sequencing Center for Infectious Disease"/>
            <person name="Wu L."/>
            <person name="Ma J."/>
        </authorList>
    </citation>
    <scope>NUCLEOTIDE SEQUENCE [LARGE SCALE GENOMIC DNA]</scope>
    <source>
        <strain evidence="2">JCM 16704</strain>
    </source>
</reference>
<organism evidence="1 2">
    <name type="scientific">Sphingobacterium kyonggiense</name>
    <dbReference type="NCBI Taxonomy" id="714075"/>
    <lineage>
        <taxon>Bacteria</taxon>
        <taxon>Pseudomonadati</taxon>
        <taxon>Bacteroidota</taxon>
        <taxon>Sphingobacteriia</taxon>
        <taxon>Sphingobacteriales</taxon>
        <taxon>Sphingobacteriaceae</taxon>
        <taxon>Sphingobacterium</taxon>
    </lineage>
</organism>
<protein>
    <submittedName>
        <fullName evidence="1">Uncharacterized protein</fullName>
    </submittedName>
</protein>
<dbReference type="Proteomes" id="UP001500101">
    <property type="component" value="Unassembled WGS sequence"/>
</dbReference>
<evidence type="ECO:0000313" key="1">
    <source>
        <dbReference type="EMBL" id="GAA4144588.1"/>
    </source>
</evidence>
<comment type="caution">
    <text evidence="1">The sequence shown here is derived from an EMBL/GenBank/DDBJ whole genome shotgun (WGS) entry which is preliminary data.</text>
</comment>
<gene>
    <name evidence="1" type="ORF">GCM10022216_27650</name>
</gene>
<keyword evidence="2" id="KW-1185">Reference proteome</keyword>